<protein>
    <recommendedName>
        <fullName evidence="4">DUF378 domain-containing protein</fullName>
    </recommendedName>
</protein>
<feature type="transmembrane region" description="Helical" evidence="1">
    <location>
        <begin position="32"/>
        <end position="53"/>
    </location>
</feature>
<dbReference type="EMBL" id="LCAB01000001">
    <property type="protein sequence ID" value="KKR83782.1"/>
    <property type="molecule type" value="Genomic_DNA"/>
</dbReference>
<dbReference type="InterPro" id="IPR007211">
    <property type="entry name" value="DUF378"/>
</dbReference>
<evidence type="ECO:0008006" key="4">
    <source>
        <dbReference type="Google" id="ProtNLM"/>
    </source>
</evidence>
<dbReference type="PATRIC" id="fig|1618424.3.peg.2"/>
<feature type="transmembrane region" description="Helical" evidence="1">
    <location>
        <begin position="65"/>
        <end position="82"/>
    </location>
</feature>
<dbReference type="PANTHER" id="PTHR37304:SF1">
    <property type="entry name" value="MEMBRANE PROTEIN"/>
    <property type="match status" value="1"/>
</dbReference>
<dbReference type="Pfam" id="PF04070">
    <property type="entry name" value="DUF378"/>
    <property type="match status" value="1"/>
</dbReference>
<dbReference type="AlphaFoldDB" id="A0A0G0X810"/>
<evidence type="ECO:0000256" key="1">
    <source>
        <dbReference type="SAM" id="Phobius"/>
    </source>
</evidence>
<dbReference type="PANTHER" id="PTHR37304">
    <property type="entry name" value="MEMBRANE PROTEIN-RELATED"/>
    <property type="match status" value="1"/>
</dbReference>
<evidence type="ECO:0000313" key="2">
    <source>
        <dbReference type="EMBL" id="KKR83782.1"/>
    </source>
</evidence>
<proteinExistence type="predicted"/>
<keyword evidence="1" id="KW-0812">Transmembrane</keyword>
<keyword evidence="1" id="KW-0472">Membrane</keyword>
<evidence type="ECO:0000313" key="3">
    <source>
        <dbReference type="Proteomes" id="UP000034601"/>
    </source>
</evidence>
<keyword evidence="1" id="KW-1133">Transmembrane helix</keyword>
<gene>
    <name evidence="2" type="ORF">UU29_C0001G0002</name>
</gene>
<reference evidence="2 3" key="1">
    <citation type="journal article" date="2015" name="Nature">
        <title>rRNA introns, odd ribosomes, and small enigmatic genomes across a large radiation of phyla.</title>
        <authorList>
            <person name="Brown C.T."/>
            <person name="Hug L.A."/>
            <person name="Thomas B.C."/>
            <person name="Sharon I."/>
            <person name="Castelle C.J."/>
            <person name="Singh A."/>
            <person name="Wilkins M.J."/>
            <person name="Williams K.H."/>
            <person name="Banfield J.F."/>
        </authorList>
    </citation>
    <scope>NUCLEOTIDE SEQUENCE [LARGE SCALE GENOMIC DNA]</scope>
</reference>
<organism evidence="2 3">
    <name type="scientific">Candidatus Daviesbacteria bacterium GW2011_GWA2_40_9</name>
    <dbReference type="NCBI Taxonomy" id="1618424"/>
    <lineage>
        <taxon>Bacteria</taxon>
        <taxon>Candidatus Daviesiibacteriota</taxon>
    </lineage>
</organism>
<sequence>MINLLTRVLKSEHTRIDRGGEKMKDLKPIAGVLVLIGALNWGLIGLLNLNLVSAILGTGSSLEKMVYLLVGAAAVYMAYVMFGSAKSK</sequence>
<accession>A0A0G0X810</accession>
<dbReference type="Proteomes" id="UP000034601">
    <property type="component" value="Unassembled WGS sequence"/>
</dbReference>
<name>A0A0G0X810_9BACT</name>
<comment type="caution">
    <text evidence="2">The sequence shown here is derived from an EMBL/GenBank/DDBJ whole genome shotgun (WGS) entry which is preliminary data.</text>
</comment>